<dbReference type="GO" id="GO:0004476">
    <property type="term" value="F:mannose-6-phosphate isomerase activity"/>
    <property type="evidence" value="ECO:0007669"/>
    <property type="project" value="UniProtKB-UniRule"/>
</dbReference>
<dbReference type="EMBL" id="FQXD01000003">
    <property type="protein sequence ID" value="SHH00932.1"/>
    <property type="molecule type" value="Genomic_DNA"/>
</dbReference>
<reference evidence="13" key="1">
    <citation type="submission" date="2016-11" db="EMBL/GenBank/DDBJ databases">
        <authorList>
            <person name="Varghese N."/>
            <person name="Submissions S."/>
        </authorList>
    </citation>
    <scope>NUCLEOTIDE SEQUENCE [LARGE SCALE GENOMIC DNA]</scope>
    <source>
        <strain evidence="13">CGMCC 1.6496</strain>
    </source>
</reference>
<evidence type="ECO:0000259" key="11">
    <source>
        <dbReference type="Pfam" id="PF21621"/>
    </source>
</evidence>
<dbReference type="CDD" id="cd07010">
    <property type="entry name" value="cupin_PMI_type_I_N_bac"/>
    <property type="match status" value="1"/>
</dbReference>
<protein>
    <recommendedName>
        <fullName evidence="3 7">Mannose-6-phosphate isomerase</fullName>
        <ecNumber evidence="3 7">5.3.1.8</ecNumber>
    </recommendedName>
</protein>
<keyword evidence="13" id="KW-1185">Reference proteome</keyword>
<feature type="binding site" evidence="8">
    <location>
        <position position="192"/>
    </location>
    <ligand>
        <name>Zn(2+)</name>
        <dbReference type="ChEBI" id="CHEBI:29105"/>
    </ligand>
</feature>
<keyword evidence="6 7" id="KW-0413">Isomerase</keyword>
<comment type="similarity">
    <text evidence="2 7">Belongs to the mannose-6-phosphate isomerase type 1 family.</text>
</comment>
<feature type="binding site" evidence="8">
    <location>
        <position position="117"/>
    </location>
    <ligand>
        <name>Zn(2+)</name>
        <dbReference type="ChEBI" id="CHEBI:29105"/>
    </ligand>
</feature>
<dbReference type="PANTHER" id="PTHR42742:SF3">
    <property type="entry name" value="FRUCTOKINASE"/>
    <property type="match status" value="1"/>
</dbReference>
<dbReference type="GO" id="GO:0008270">
    <property type="term" value="F:zinc ion binding"/>
    <property type="evidence" value="ECO:0007669"/>
    <property type="project" value="UniProtKB-UniRule"/>
</dbReference>
<evidence type="ECO:0000256" key="3">
    <source>
        <dbReference type="ARBA" id="ARBA00011956"/>
    </source>
</evidence>
<evidence type="ECO:0000259" key="10">
    <source>
        <dbReference type="Pfam" id="PF20511"/>
    </source>
</evidence>
<dbReference type="EC" id="5.3.1.8" evidence="3 7"/>
<dbReference type="AlphaFoldDB" id="A0A1M5PGN7"/>
<dbReference type="PANTHER" id="PTHR42742">
    <property type="entry name" value="TRANSCRIPTIONAL REPRESSOR MPRA"/>
    <property type="match status" value="1"/>
</dbReference>
<feature type="domain" description="Phosphomannose isomerase type I catalytic" evidence="10">
    <location>
        <begin position="24"/>
        <end position="126"/>
    </location>
</feature>
<dbReference type="PIRSF" id="PIRSF036894">
    <property type="entry name" value="PMI_Firm_short"/>
    <property type="match status" value="1"/>
</dbReference>
<dbReference type="NCBIfam" id="TIGR00218">
    <property type="entry name" value="manA"/>
    <property type="match status" value="1"/>
</dbReference>
<dbReference type="Pfam" id="PF21621">
    <property type="entry name" value="MPI_cupin_dom"/>
    <property type="match status" value="1"/>
</dbReference>
<name>A0A1M5PGN7_9BACI</name>
<evidence type="ECO:0000313" key="12">
    <source>
        <dbReference type="EMBL" id="SHH00932.1"/>
    </source>
</evidence>
<evidence type="ECO:0000256" key="4">
    <source>
        <dbReference type="ARBA" id="ARBA00022723"/>
    </source>
</evidence>
<evidence type="ECO:0000256" key="2">
    <source>
        <dbReference type="ARBA" id="ARBA00010772"/>
    </source>
</evidence>
<dbReference type="InterPro" id="IPR014628">
    <property type="entry name" value="Man6P_isomerase_Firm_short"/>
</dbReference>
<comment type="catalytic activity">
    <reaction evidence="1 7">
        <text>D-mannose 6-phosphate = D-fructose 6-phosphate</text>
        <dbReference type="Rhea" id="RHEA:12356"/>
        <dbReference type="ChEBI" id="CHEBI:58735"/>
        <dbReference type="ChEBI" id="CHEBI:61527"/>
        <dbReference type="EC" id="5.3.1.8"/>
    </reaction>
</comment>
<dbReference type="GO" id="GO:0005975">
    <property type="term" value="P:carbohydrate metabolic process"/>
    <property type="evidence" value="ECO:0007669"/>
    <property type="project" value="UniProtKB-UniRule"/>
</dbReference>
<dbReference type="Gene3D" id="2.60.120.10">
    <property type="entry name" value="Jelly Rolls"/>
    <property type="match status" value="2"/>
</dbReference>
<evidence type="ECO:0000256" key="9">
    <source>
        <dbReference type="PIRSR" id="PIRSR036894-2"/>
    </source>
</evidence>
<dbReference type="SUPFAM" id="SSF51182">
    <property type="entry name" value="RmlC-like cupins"/>
    <property type="match status" value="1"/>
</dbReference>
<dbReference type="InterPro" id="IPR001250">
    <property type="entry name" value="Man6P_Isoase-1"/>
</dbReference>
<feature type="binding site" evidence="8">
    <location>
        <position position="135"/>
    </location>
    <ligand>
        <name>Zn(2+)</name>
        <dbReference type="ChEBI" id="CHEBI:29105"/>
    </ligand>
</feature>
<dbReference type="InterPro" id="IPR046457">
    <property type="entry name" value="PMI_typeI_cat"/>
</dbReference>
<dbReference type="InterPro" id="IPR014710">
    <property type="entry name" value="RmlC-like_jellyroll"/>
</dbReference>
<dbReference type="InterPro" id="IPR049071">
    <property type="entry name" value="MPI_cupin_dom"/>
</dbReference>
<keyword evidence="4 7" id="KW-0479">Metal-binding</keyword>
<sequence length="335" mass="37958">MKFDMLFNYVRTIGGMNVYQEPIFLKPVFQERIWGGGKLKSMFQYPIPSNQTGEAWVISAHPHGPSEIINGPLAGQTLADAWNTNRELFNRESNRSEAYPLLVKILDADDNLSVQVHPDDAYARKAEKQPYGKTECWYVLQADSGSELILGHHAKTKEELAKMMDEGKWDQLLQRIPVKAGDFVYVPSGTIHAIGKGIVILETQQSSDITYRVYDYDRTDSHGNTRELHLEKAKEVTNIPHQASVFDQKQSQIDDLQIKQLVKEHYFTVYHWKVNGQVTKQLDADFLQCSVISGKAEIEINGQSFAIQKGDHFILPHGITTYRLAGDAELIVSHT</sequence>
<feature type="active site" evidence="9">
    <location>
        <position position="212"/>
    </location>
</feature>
<dbReference type="Proteomes" id="UP000184079">
    <property type="component" value="Unassembled WGS sequence"/>
</dbReference>
<evidence type="ECO:0000313" key="13">
    <source>
        <dbReference type="Proteomes" id="UP000184079"/>
    </source>
</evidence>
<feature type="domain" description="Mannose-6-phosphate isomerase cupin" evidence="11">
    <location>
        <begin position="258"/>
        <end position="334"/>
    </location>
</feature>
<evidence type="ECO:0000256" key="7">
    <source>
        <dbReference type="PIRNR" id="PIRNR036894"/>
    </source>
</evidence>
<proteinExistence type="inferred from homology"/>
<dbReference type="Pfam" id="PF20511">
    <property type="entry name" value="PMI_typeI_cat"/>
    <property type="match status" value="1"/>
</dbReference>
<gene>
    <name evidence="12" type="ORF">SAMN05421807_10359</name>
</gene>
<evidence type="ECO:0000256" key="1">
    <source>
        <dbReference type="ARBA" id="ARBA00000757"/>
    </source>
</evidence>
<comment type="cofactor">
    <cofactor evidence="8">
        <name>Zn(2+)</name>
        <dbReference type="ChEBI" id="CHEBI:29105"/>
    </cofactor>
    <text evidence="8">Binds 1 zinc ion per subunit.</text>
</comment>
<dbReference type="InterPro" id="IPR051804">
    <property type="entry name" value="Carb_Metab_Reg_Kinase/Isom"/>
</dbReference>
<keyword evidence="5 7" id="KW-0862">Zinc</keyword>
<evidence type="ECO:0000256" key="8">
    <source>
        <dbReference type="PIRSR" id="PIRSR036894-1"/>
    </source>
</evidence>
<accession>A0A1M5PGN7</accession>
<evidence type="ECO:0000256" key="5">
    <source>
        <dbReference type="ARBA" id="ARBA00022833"/>
    </source>
</evidence>
<organism evidence="12 13">
    <name type="scientific">Virgibacillus chiguensis</name>
    <dbReference type="NCBI Taxonomy" id="411959"/>
    <lineage>
        <taxon>Bacteria</taxon>
        <taxon>Bacillati</taxon>
        <taxon>Bacillota</taxon>
        <taxon>Bacilli</taxon>
        <taxon>Bacillales</taxon>
        <taxon>Bacillaceae</taxon>
        <taxon>Virgibacillus</taxon>
    </lineage>
</organism>
<dbReference type="InterPro" id="IPR011051">
    <property type="entry name" value="RmlC_Cupin_sf"/>
</dbReference>
<evidence type="ECO:0000256" key="6">
    <source>
        <dbReference type="ARBA" id="ARBA00023235"/>
    </source>
</evidence>